<proteinExistence type="predicted"/>
<keyword evidence="2" id="KW-1185">Reference proteome</keyword>
<evidence type="ECO:0000313" key="1">
    <source>
        <dbReference type="EMBL" id="SLN24581.1"/>
    </source>
</evidence>
<dbReference type="AlphaFoldDB" id="A0A1X6YL67"/>
<name>A0A1X6YL67_9RHOB</name>
<sequence length="62" mass="6323">MMGKVRTTCTSCTGGLYKTPVAMLGTVKLCACGAQVFSLSAFGLRLGFAPGGGIYGQMKRAG</sequence>
<dbReference type="EMBL" id="FWFX01000002">
    <property type="protein sequence ID" value="SLN24581.1"/>
    <property type="molecule type" value="Genomic_DNA"/>
</dbReference>
<protein>
    <submittedName>
        <fullName evidence="1">Uncharacterized protein</fullName>
    </submittedName>
</protein>
<accession>A0A1X6YL67</accession>
<reference evidence="1 2" key="1">
    <citation type="submission" date="2017-03" db="EMBL/GenBank/DDBJ databases">
        <authorList>
            <person name="Afonso C.L."/>
            <person name="Miller P.J."/>
            <person name="Scott M.A."/>
            <person name="Spackman E."/>
            <person name="Goraichik I."/>
            <person name="Dimitrov K.M."/>
            <person name="Suarez D.L."/>
            <person name="Swayne D.E."/>
        </authorList>
    </citation>
    <scope>NUCLEOTIDE SEQUENCE [LARGE SCALE GENOMIC DNA]</scope>
    <source>
        <strain evidence="1 2">CECT 7450</strain>
    </source>
</reference>
<dbReference type="Proteomes" id="UP000193061">
    <property type="component" value="Unassembled WGS sequence"/>
</dbReference>
<evidence type="ECO:0000313" key="2">
    <source>
        <dbReference type="Proteomes" id="UP000193061"/>
    </source>
</evidence>
<organism evidence="1 2">
    <name type="scientific">Roseovarius albus</name>
    <dbReference type="NCBI Taxonomy" id="1247867"/>
    <lineage>
        <taxon>Bacteria</taxon>
        <taxon>Pseudomonadati</taxon>
        <taxon>Pseudomonadota</taxon>
        <taxon>Alphaproteobacteria</taxon>
        <taxon>Rhodobacterales</taxon>
        <taxon>Roseobacteraceae</taxon>
        <taxon>Roseovarius</taxon>
    </lineage>
</organism>
<gene>
    <name evidence="1" type="ORF">ROA7450_01001</name>
</gene>